<accession>A0A103Y8C0</accession>
<evidence type="ECO:0000256" key="2">
    <source>
        <dbReference type="SAM" id="MobiDB-lite"/>
    </source>
</evidence>
<protein>
    <submittedName>
        <fullName evidence="5">Glycosyl transferase, family 28</fullName>
    </submittedName>
</protein>
<dbReference type="OMA" id="CTYLWSP"/>
<evidence type="ECO:0000256" key="1">
    <source>
        <dbReference type="ARBA" id="ARBA00022679"/>
    </source>
</evidence>
<feature type="region of interest" description="Disordered" evidence="2">
    <location>
        <begin position="73"/>
        <end position="92"/>
    </location>
</feature>
<name>A0A103Y8C0_CYNCS</name>
<dbReference type="InterPro" id="IPR050426">
    <property type="entry name" value="Glycosyltransferase_28"/>
</dbReference>
<sequence>PTDSLSTPVFECGVSKQAGRQAGRTEHIPSFLGTPIPFPFPPFSDSKKSTSNPYLKSAVVIAMNSYAEVGGVGHHNRSSSLSITAESPPEVDSDVEITAAGQEQQHVGVSSESTDKSRPHGSSTPDKEKSETIMSLHVRPQRTEQKKTHGILGAKFFDSNVSTRKKLKWLNRLASVRADGTVQFEIPDEIRPQSLDFDTTVVISGATEDEDFDMTTIRDFRPLQIVMLIVGTRGDVQPFVAIGKCLQEYGHRVRLATHSNFKEFVKASGLEFFPLGGDPKVLADMVKNKGFLPSEPSEIHMQRSQIKEIVFSLFPACTRPDPDTNVPFNVDAIIANPPAYGRSLLSVYCLQLSQLPVILMLQRHLKFQSTSFSLCHGPYQNLTAHIDEPYLPHPKPSLSMKNPPPIPIMLPGKIPTKRPTSEFAHPLSRVRQPVANRLSYQIVDSLIWMGIRDIINEFRKKKLRLRPITYLSGSNSSPHDLPYGYIWSPHLVPKPKDWGPHIDVVGFCFLDLASNYVPPDSLVEWLENGKKPIYIGFGSLPVQDPDGMTEIIVHHGGAGTTAAGLKAACPTTVVPFFGDQPFWGRQVHARGVGPPPIPVDEFSLKKLVSAIQFMLKPTVKVCATGLAKAMADEDGVKGAVDAFHKHFARRKAKPEPTEPPSNFSVRRCLGCT</sequence>
<feature type="region of interest" description="Disordered" evidence="2">
    <location>
        <begin position="14"/>
        <end position="36"/>
    </location>
</feature>
<reference evidence="5 6" key="1">
    <citation type="journal article" date="2016" name="Sci. Rep.">
        <title>The genome sequence of the outbreeding globe artichoke constructed de novo incorporating a phase-aware low-pass sequencing strategy of F1 progeny.</title>
        <authorList>
            <person name="Scaglione D."/>
            <person name="Reyes-Chin-Wo S."/>
            <person name="Acquadro A."/>
            <person name="Froenicke L."/>
            <person name="Portis E."/>
            <person name="Beitel C."/>
            <person name="Tirone M."/>
            <person name="Mauro R."/>
            <person name="Lo Monaco A."/>
            <person name="Mauromicale G."/>
            <person name="Faccioli P."/>
            <person name="Cattivelli L."/>
            <person name="Rieseberg L."/>
            <person name="Michelmore R."/>
            <person name="Lanteri S."/>
        </authorList>
    </citation>
    <scope>NUCLEOTIDE SEQUENCE [LARGE SCALE GENOMIC DNA]</scope>
    <source>
        <strain evidence="5">2C</strain>
    </source>
</reference>
<dbReference type="Proteomes" id="UP000243975">
    <property type="component" value="Unassembled WGS sequence"/>
</dbReference>
<dbReference type="InterPro" id="IPR002213">
    <property type="entry name" value="UDP_glucos_trans"/>
</dbReference>
<dbReference type="Pfam" id="PF06722">
    <property type="entry name" value="EryCIII-like_C"/>
    <property type="match status" value="1"/>
</dbReference>
<organism evidence="5 6">
    <name type="scientific">Cynara cardunculus var. scolymus</name>
    <name type="common">Globe artichoke</name>
    <name type="synonym">Cynara scolymus</name>
    <dbReference type="NCBI Taxonomy" id="59895"/>
    <lineage>
        <taxon>Eukaryota</taxon>
        <taxon>Viridiplantae</taxon>
        <taxon>Streptophyta</taxon>
        <taxon>Embryophyta</taxon>
        <taxon>Tracheophyta</taxon>
        <taxon>Spermatophyta</taxon>
        <taxon>Magnoliopsida</taxon>
        <taxon>eudicotyledons</taxon>
        <taxon>Gunneridae</taxon>
        <taxon>Pentapetalae</taxon>
        <taxon>asterids</taxon>
        <taxon>campanulids</taxon>
        <taxon>Asterales</taxon>
        <taxon>Asteraceae</taxon>
        <taxon>Carduoideae</taxon>
        <taxon>Cardueae</taxon>
        <taxon>Carduinae</taxon>
        <taxon>Cynara</taxon>
    </lineage>
</organism>
<keyword evidence="6" id="KW-1185">Reference proteome</keyword>
<comment type="caution">
    <text evidence="5">The sequence shown here is derived from an EMBL/GenBank/DDBJ whole genome shotgun (WGS) entry which is preliminary data.</text>
</comment>
<dbReference type="EMBL" id="LEKV01002134">
    <property type="protein sequence ID" value="KVI04404.1"/>
    <property type="molecule type" value="Genomic_DNA"/>
</dbReference>
<dbReference type="GO" id="GO:0016906">
    <property type="term" value="F:sterol 3-beta-glucosyltransferase activity"/>
    <property type="evidence" value="ECO:0007669"/>
    <property type="project" value="UniProtKB-ARBA"/>
</dbReference>
<keyword evidence="1 5" id="KW-0808">Transferase</keyword>
<feature type="region of interest" description="Disordered" evidence="2">
    <location>
        <begin position="102"/>
        <end position="134"/>
    </location>
</feature>
<feature type="non-terminal residue" evidence="5">
    <location>
        <position position="672"/>
    </location>
</feature>
<dbReference type="Gramene" id="KVI04404">
    <property type="protein sequence ID" value="KVI04404"/>
    <property type="gene ID" value="Ccrd_017282"/>
</dbReference>
<gene>
    <name evidence="5" type="ORF">Ccrd_017282</name>
</gene>
<feature type="domain" description="Glycosyltransferase family 28 N-terminal" evidence="3">
    <location>
        <begin position="225"/>
        <end position="341"/>
    </location>
</feature>
<dbReference type="InterPro" id="IPR010610">
    <property type="entry name" value="EryCIII-like_C"/>
</dbReference>
<dbReference type="CDD" id="cd03784">
    <property type="entry name" value="GT1_Gtf-like"/>
    <property type="match status" value="1"/>
</dbReference>
<dbReference type="AlphaFoldDB" id="A0A103Y8C0"/>
<dbReference type="PANTHER" id="PTHR48050:SF2">
    <property type="entry name" value="STEROL 3-BETA-GLUCOSYLTRANSFERASE UGT80A2-LIKE"/>
    <property type="match status" value="1"/>
</dbReference>
<dbReference type="SUPFAM" id="SSF53756">
    <property type="entry name" value="UDP-Glycosyltransferase/glycogen phosphorylase"/>
    <property type="match status" value="1"/>
</dbReference>
<evidence type="ECO:0000313" key="6">
    <source>
        <dbReference type="Proteomes" id="UP000243975"/>
    </source>
</evidence>
<dbReference type="Gene3D" id="3.40.50.2000">
    <property type="entry name" value="Glycogen Phosphorylase B"/>
    <property type="match status" value="3"/>
</dbReference>
<dbReference type="GO" id="GO:0005975">
    <property type="term" value="P:carbohydrate metabolic process"/>
    <property type="evidence" value="ECO:0007669"/>
    <property type="project" value="InterPro"/>
</dbReference>
<proteinExistence type="predicted"/>
<evidence type="ECO:0000259" key="3">
    <source>
        <dbReference type="Pfam" id="PF03033"/>
    </source>
</evidence>
<dbReference type="Pfam" id="PF03033">
    <property type="entry name" value="Glyco_transf_28"/>
    <property type="match status" value="1"/>
</dbReference>
<feature type="domain" description="Erythromycin biosynthesis protein CIII-like C-terminal" evidence="4">
    <location>
        <begin position="550"/>
        <end position="631"/>
    </location>
</feature>
<evidence type="ECO:0000259" key="4">
    <source>
        <dbReference type="Pfam" id="PF06722"/>
    </source>
</evidence>
<dbReference type="InterPro" id="IPR004276">
    <property type="entry name" value="GlycoTrans_28_N"/>
</dbReference>
<feature type="compositionally biased region" description="Polar residues" evidence="2">
    <location>
        <begin position="102"/>
        <end position="112"/>
    </location>
</feature>
<dbReference type="PANTHER" id="PTHR48050">
    <property type="entry name" value="STEROL 3-BETA-GLUCOSYLTRANSFERASE"/>
    <property type="match status" value="1"/>
</dbReference>
<evidence type="ECO:0000313" key="5">
    <source>
        <dbReference type="EMBL" id="KVI04404.1"/>
    </source>
</evidence>